<dbReference type="Gene3D" id="3.10.20.90">
    <property type="entry name" value="Phosphatidylinositol 3-kinase Catalytic Subunit, Chain A, domain 1"/>
    <property type="match status" value="1"/>
</dbReference>
<dbReference type="SUPFAM" id="SSF54236">
    <property type="entry name" value="Ubiquitin-like"/>
    <property type="match status" value="1"/>
</dbReference>
<keyword evidence="4" id="KW-1185">Reference proteome</keyword>
<accession>A0A1A0HC44</accession>
<dbReference type="AlphaFoldDB" id="A0A1A0HC44"/>
<sequence length="390" mass="43295">MNQLPVSPVKGKKKKRSFLDDDDFFVKKKPRAKTPTSSQASHTAQPPSTQTVAPVQQPHPPPPEMHSNPPLSVDGDVSENASLTYHSANESFHELDAADLSVLPPNTGVLRAKEPPVVVESDNADDSGFLDPDLQEFVSGLAKKNTALALAHQHDRIYRLKVTSRLGLPLEYEKEISGETTFAQLLEILLQDTLREHNQPDYWTRGVLVWIEGRLELKPFFRPSTLRLPQAPGHLPTQISCLYIPPEHVHNFESLYAEFDEAGSINEQAQPNEATHAKEAATEVPSGPEVVVLLDASDDENDAETASAQPVEKSQYFVIGLKGKDNKRIEAEVGPATKIRNLLKYYMQVKGIKETPGRPGRILFEDEQLDLDAVVGDTELEEDFEVQVHI</sequence>
<organism evidence="3 4">
    <name type="scientific">Metschnikowia bicuspidata var. bicuspidata NRRL YB-4993</name>
    <dbReference type="NCBI Taxonomy" id="869754"/>
    <lineage>
        <taxon>Eukaryota</taxon>
        <taxon>Fungi</taxon>
        <taxon>Dikarya</taxon>
        <taxon>Ascomycota</taxon>
        <taxon>Saccharomycotina</taxon>
        <taxon>Pichiomycetes</taxon>
        <taxon>Metschnikowiaceae</taxon>
        <taxon>Metschnikowia</taxon>
    </lineage>
</organism>
<dbReference type="Pfam" id="PF11976">
    <property type="entry name" value="Rad60-SLD"/>
    <property type="match status" value="1"/>
</dbReference>
<dbReference type="Proteomes" id="UP000092555">
    <property type="component" value="Unassembled WGS sequence"/>
</dbReference>
<reference evidence="3 4" key="1">
    <citation type="submission" date="2016-05" db="EMBL/GenBank/DDBJ databases">
        <title>Comparative genomics of biotechnologically important yeasts.</title>
        <authorList>
            <consortium name="DOE Joint Genome Institute"/>
            <person name="Riley R."/>
            <person name="Haridas S."/>
            <person name="Wolfe K.H."/>
            <person name="Lopes M.R."/>
            <person name="Hittinger C.T."/>
            <person name="Goker M."/>
            <person name="Salamov A."/>
            <person name="Wisecaver J."/>
            <person name="Long T.M."/>
            <person name="Aerts A.L."/>
            <person name="Barry K."/>
            <person name="Choi C."/>
            <person name="Clum A."/>
            <person name="Coughlan A.Y."/>
            <person name="Deshpande S."/>
            <person name="Douglass A.P."/>
            <person name="Hanson S.J."/>
            <person name="Klenk H.-P."/>
            <person name="LaButti K."/>
            <person name="Lapidus A."/>
            <person name="Lindquist E."/>
            <person name="Lipzen A."/>
            <person name="Meier-kolthoff J.P."/>
            <person name="Ohm R.A."/>
            <person name="Otillar R.P."/>
            <person name="Pangilinan J."/>
            <person name="Peng Y."/>
            <person name="Rokas A."/>
            <person name="Rosa C.A."/>
            <person name="Scheuner C."/>
            <person name="Sibirny A.A."/>
            <person name="Slot J.C."/>
            <person name="Stielow J.B."/>
            <person name="Sun H."/>
            <person name="Kurtzman C.P."/>
            <person name="Blackwell M."/>
            <person name="Grigoriev I.V."/>
            <person name="Jeffries T.W."/>
        </authorList>
    </citation>
    <scope>NUCLEOTIDE SEQUENCE [LARGE SCALE GENOMIC DNA]</scope>
    <source>
        <strain evidence="3 4">NRRL YB-4993</strain>
    </source>
</reference>
<evidence type="ECO:0000313" key="3">
    <source>
        <dbReference type="EMBL" id="OBA21581.1"/>
    </source>
</evidence>
<comment type="caution">
    <text evidence="3">The sequence shown here is derived from an EMBL/GenBank/DDBJ whole genome shotgun (WGS) entry which is preliminary data.</text>
</comment>
<dbReference type="OrthoDB" id="3365399at2759"/>
<name>A0A1A0HC44_9ASCO</name>
<dbReference type="EMBL" id="LXTC01000003">
    <property type="protein sequence ID" value="OBA21581.1"/>
    <property type="molecule type" value="Genomic_DNA"/>
</dbReference>
<dbReference type="InterPro" id="IPR029071">
    <property type="entry name" value="Ubiquitin-like_domsf"/>
</dbReference>
<evidence type="ECO:0000313" key="4">
    <source>
        <dbReference type="Proteomes" id="UP000092555"/>
    </source>
</evidence>
<evidence type="ECO:0000256" key="1">
    <source>
        <dbReference type="SAM" id="MobiDB-lite"/>
    </source>
</evidence>
<evidence type="ECO:0000259" key="2">
    <source>
        <dbReference type="Pfam" id="PF11976"/>
    </source>
</evidence>
<dbReference type="GeneID" id="30030431"/>
<feature type="compositionally biased region" description="Polar residues" evidence="1">
    <location>
        <begin position="34"/>
        <end position="53"/>
    </location>
</feature>
<proteinExistence type="predicted"/>
<dbReference type="RefSeq" id="XP_018712091.1">
    <property type="nucleotide sequence ID" value="XM_018857455.1"/>
</dbReference>
<protein>
    <recommendedName>
        <fullName evidence="2">Rad60/SUMO-like domain-containing protein</fullName>
    </recommendedName>
</protein>
<feature type="domain" description="Rad60/SUMO-like" evidence="2">
    <location>
        <begin position="319"/>
        <end position="390"/>
    </location>
</feature>
<feature type="region of interest" description="Disordered" evidence="1">
    <location>
        <begin position="1"/>
        <end position="77"/>
    </location>
</feature>
<gene>
    <name evidence="3" type="ORF">METBIDRAFT_41830</name>
</gene>
<dbReference type="InterPro" id="IPR022617">
    <property type="entry name" value="Rad60/SUMO-like_dom"/>
</dbReference>
<dbReference type="STRING" id="869754.A0A1A0HC44"/>